<dbReference type="Proteomes" id="UP001597282">
    <property type="component" value="Unassembled WGS sequence"/>
</dbReference>
<gene>
    <name evidence="7" type="ORF">ACFQ4Y_16420</name>
</gene>
<dbReference type="InterPro" id="IPR050639">
    <property type="entry name" value="SSR_resolvase"/>
</dbReference>
<dbReference type="Pfam" id="PF00239">
    <property type="entry name" value="Resolvase"/>
    <property type="match status" value="1"/>
</dbReference>
<dbReference type="PANTHER" id="PTHR30461:SF26">
    <property type="entry name" value="RESOLVASE HOMOLOG YNEB"/>
    <property type="match status" value="1"/>
</dbReference>
<dbReference type="SMART" id="SM00857">
    <property type="entry name" value="Resolvase"/>
    <property type="match status" value="1"/>
</dbReference>
<evidence type="ECO:0000259" key="6">
    <source>
        <dbReference type="PROSITE" id="PS51736"/>
    </source>
</evidence>
<comment type="caution">
    <text evidence="7">The sequence shown here is derived from an EMBL/GenBank/DDBJ whole genome shotgun (WGS) entry which is preliminary data.</text>
</comment>
<evidence type="ECO:0000313" key="7">
    <source>
        <dbReference type="EMBL" id="MFD1428486.1"/>
    </source>
</evidence>
<evidence type="ECO:0000256" key="3">
    <source>
        <dbReference type="ARBA" id="ARBA00023125"/>
    </source>
</evidence>
<evidence type="ECO:0000256" key="4">
    <source>
        <dbReference type="ARBA" id="ARBA00023172"/>
    </source>
</evidence>
<feature type="active site" description="O-(5'-phospho-DNA)-serine intermediate" evidence="5">
    <location>
        <position position="10"/>
    </location>
</feature>
<protein>
    <submittedName>
        <fullName evidence="7">Recombinase family protein</fullName>
    </submittedName>
</protein>
<keyword evidence="4" id="KW-0233">DNA recombination</keyword>
<dbReference type="EMBL" id="JBHTNU010000025">
    <property type="protein sequence ID" value="MFD1428486.1"/>
    <property type="molecule type" value="Genomic_DNA"/>
</dbReference>
<sequence length="197" mass="22383">MTIKGYIRVSTLEQNPQRQIESLKKSGAEIVYLDKMSGSTRNRPQLTQMLEDLQPGDEVLIHELSRFSRSTVDTFQLVEEIKAKGATLRSLTESWLNTRDDSPQAQFLLTVFAALAELERKQLLQRQREGIEVAKKKGVYKGRPAKLTKNNARVRVALEEFARGDRTVREICDLYGISRASLYRVAEKEGIQRGQGS</sequence>
<keyword evidence="3" id="KW-0238">DNA-binding</keyword>
<evidence type="ECO:0000256" key="1">
    <source>
        <dbReference type="ARBA" id="ARBA00009913"/>
    </source>
</evidence>
<dbReference type="PROSITE" id="PS00397">
    <property type="entry name" value="RECOMBINASES_1"/>
    <property type="match status" value="1"/>
</dbReference>
<dbReference type="Gene3D" id="3.40.50.1390">
    <property type="entry name" value="Resolvase, N-terminal catalytic domain"/>
    <property type="match status" value="1"/>
</dbReference>
<dbReference type="PROSITE" id="PS51736">
    <property type="entry name" value="RECOMBINASES_3"/>
    <property type="match status" value="1"/>
</dbReference>
<dbReference type="InterPro" id="IPR006119">
    <property type="entry name" value="Resolv_N"/>
</dbReference>
<dbReference type="InterPro" id="IPR036162">
    <property type="entry name" value="Resolvase-like_N_sf"/>
</dbReference>
<keyword evidence="2" id="KW-0229">DNA integration</keyword>
<evidence type="ECO:0000313" key="8">
    <source>
        <dbReference type="Proteomes" id="UP001597282"/>
    </source>
</evidence>
<dbReference type="CDD" id="cd03768">
    <property type="entry name" value="SR_ResInv"/>
    <property type="match status" value="1"/>
</dbReference>
<evidence type="ECO:0000256" key="5">
    <source>
        <dbReference type="PROSITE-ProRule" id="PRU10137"/>
    </source>
</evidence>
<dbReference type="PANTHER" id="PTHR30461">
    <property type="entry name" value="DNA-INVERTASE FROM LAMBDOID PROPHAGE"/>
    <property type="match status" value="1"/>
</dbReference>
<organism evidence="7 8">
    <name type="scientific">Kroppenstedtia sanguinis</name>
    <dbReference type="NCBI Taxonomy" id="1380684"/>
    <lineage>
        <taxon>Bacteria</taxon>
        <taxon>Bacillati</taxon>
        <taxon>Bacillota</taxon>
        <taxon>Bacilli</taxon>
        <taxon>Bacillales</taxon>
        <taxon>Thermoactinomycetaceae</taxon>
        <taxon>Kroppenstedtia</taxon>
    </lineage>
</organism>
<feature type="domain" description="Resolvase/invertase-type recombinase catalytic" evidence="6">
    <location>
        <begin position="2"/>
        <end position="138"/>
    </location>
</feature>
<accession>A0ABW4CF09</accession>
<dbReference type="InterPro" id="IPR006118">
    <property type="entry name" value="Recombinase_CS"/>
</dbReference>
<evidence type="ECO:0000256" key="2">
    <source>
        <dbReference type="ARBA" id="ARBA00022908"/>
    </source>
</evidence>
<keyword evidence="8" id="KW-1185">Reference proteome</keyword>
<dbReference type="RefSeq" id="WP_380167437.1">
    <property type="nucleotide sequence ID" value="NZ_JBHTNU010000025.1"/>
</dbReference>
<proteinExistence type="inferred from homology"/>
<comment type="similarity">
    <text evidence="1">Belongs to the site-specific recombinase resolvase family.</text>
</comment>
<reference evidence="8" key="1">
    <citation type="journal article" date="2019" name="Int. J. Syst. Evol. Microbiol.">
        <title>The Global Catalogue of Microorganisms (GCM) 10K type strain sequencing project: providing services to taxonomists for standard genome sequencing and annotation.</title>
        <authorList>
            <consortium name="The Broad Institute Genomics Platform"/>
            <consortium name="The Broad Institute Genome Sequencing Center for Infectious Disease"/>
            <person name="Wu L."/>
            <person name="Ma J."/>
        </authorList>
    </citation>
    <scope>NUCLEOTIDE SEQUENCE [LARGE SCALE GENOMIC DNA]</scope>
    <source>
        <strain evidence="8">S1</strain>
    </source>
</reference>
<dbReference type="SUPFAM" id="SSF53041">
    <property type="entry name" value="Resolvase-like"/>
    <property type="match status" value="1"/>
</dbReference>
<name>A0ABW4CF09_9BACL</name>